<dbReference type="AlphaFoldDB" id="A0A225M9P0"/>
<dbReference type="GO" id="GO:0003824">
    <property type="term" value="F:catalytic activity"/>
    <property type="evidence" value="ECO:0007669"/>
    <property type="project" value="InterPro"/>
</dbReference>
<dbReference type="InterPro" id="IPR036928">
    <property type="entry name" value="AS_sf"/>
</dbReference>
<feature type="domain" description="Amidase" evidence="2">
    <location>
        <begin position="34"/>
        <end position="447"/>
    </location>
</feature>
<gene>
    <name evidence="3" type="ORF">CEY11_16125</name>
</gene>
<evidence type="ECO:0000256" key="1">
    <source>
        <dbReference type="ARBA" id="ARBA00009199"/>
    </source>
</evidence>
<accession>A0A225M9P0</accession>
<evidence type="ECO:0000313" key="3">
    <source>
        <dbReference type="EMBL" id="OWT57442.1"/>
    </source>
</evidence>
<keyword evidence="4" id="KW-1185">Reference proteome</keyword>
<dbReference type="Pfam" id="PF01425">
    <property type="entry name" value="Amidase"/>
    <property type="match status" value="1"/>
</dbReference>
<dbReference type="PANTHER" id="PTHR11895">
    <property type="entry name" value="TRANSAMIDASE"/>
    <property type="match status" value="1"/>
</dbReference>
<evidence type="ECO:0000313" key="4">
    <source>
        <dbReference type="Proteomes" id="UP000214603"/>
    </source>
</evidence>
<proteinExistence type="inferred from homology"/>
<reference evidence="4" key="1">
    <citation type="submission" date="2017-06" db="EMBL/GenBank/DDBJ databases">
        <title>Herbaspirillum phytohormonus sp. nov., isolated from the root nodule of Robinia pseudoacacia in lead-zinc mine.</title>
        <authorList>
            <person name="Fan M."/>
            <person name="Lin Y."/>
        </authorList>
    </citation>
    <scope>NUCLEOTIDE SEQUENCE [LARGE SCALE GENOMIC DNA]</scope>
    <source>
        <strain evidence="4">SC-089</strain>
    </source>
</reference>
<dbReference type="InterPro" id="IPR023631">
    <property type="entry name" value="Amidase_dom"/>
</dbReference>
<dbReference type="SUPFAM" id="SSF75304">
    <property type="entry name" value="Amidase signature (AS) enzymes"/>
    <property type="match status" value="1"/>
</dbReference>
<dbReference type="Gene3D" id="3.90.1300.10">
    <property type="entry name" value="Amidase signature (AS) domain"/>
    <property type="match status" value="1"/>
</dbReference>
<dbReference type="Proteomes" id="UP000214603">
    <property type="component" value="Unassembled WGS sequence"/>
</dbReference>
<dbReference type="InterPro" id="IPR020556">
    <property type="entry name" value="Amidase_CS"/>
</dbReference>
<comment type="similarity">
    <text evidence="1">Belongs to the amidase family.</text>
</comment>
<dbReference type="PANTHER" id="PTHR11895:SF7">
    <property type="entry name" value="GLUTAMYL-TRNA(GLN) AMIDOTRANSFERASE SUBUNIT A, MITOCHONDRIAL"/>
    <property type="match status" value="1"/>
</dbReference>
<evidence type="ECO:0000259" key="2">
    <source>
        <dbReference type="Pfam" id="PF01425"/>
    </source>
</evidence>
<protein>
    <submittedName>
        <fullName evidence="3">Amidase</fullName>
    </submittedName>
</protein>
<dbReference type="PROSITE" id="PS00571">
    <property type="entry name" value="AMIDASES"/>
    <property type="match status" value="1"/>
</dbReference>
<dbReference type="EMBL" id="NJIH01000009">
    <property type="protein sequence ID" value="OWT57442.1"/>
    <property type="molecule type" value="Genomic_DNA"/>
</dbReference>
<dbReference type="NCBIfam" id="NF005450">
    <property type="entry name" value="PRK07042.1"/>
    <property type="match status" value="1"/>
</dbReference>
<dbReference type="InterPro" id="IPR000120">
    <property type="entry name" value="Amidase"/>
</dbReference>
<organism evidence="3 4">
    <name type="scientific">Candidimonas nitroreducens</name>
    <dbReference type="NCBI Taxonomy" id="683354"/>
    <lineage>
        <taxon>Bacteria</taxon>
        <taxon>Pseudomonadati</taxon>
        <taxon>Pseudomonadota</taxon>
        <taxon>Betaproteobacteria</taxon>
        <taxon>Burkholderiales</taxon>
        <taxon>Alcaligenaceae</taxon>
        <taxon>Candidimonas</taxon>
    </lineage>
</organism>
<sequence>MEHSMSAQSSESLCHLNATDLVAGYRRGDFSPVEVLDAVLSRTERLNPRFNMFFHIAQESARQEALVSERRWKEGQPLGLLDGVPVSIKDSIAMKGAPMQVGSRALRKIVSAQDAPPAARLREAGAVLFAKTTMPDHGMFGSGVSTAFGVTRNPWNPAFNTGGSSSGAGAALAAGLGALSVGTDIAGSVRFPASLCGLASLKPTHGLVPHLPVVAVREAGPMARSARDLAAMLHVLAGTDKRDYGSFPALAAGVPGWREPKGLRVGLLLDVGYGNKAEPAVVAAVRNAAETLARAGAQVEEMSALLNVDVLVPLAQMSATTMLARFEAMSQEQRDLSYLPLLEFAERARRLTALDYQAAIQAVDVAKAEVVRATAAYDYVLAPVVNKVNWAAESNAPDDDDIYRLTSYCGMFNQTGQPVGCVCAGFDERGLPIGMQIIGQRFDDRGVMQLAEQYEALRGFDMQWPECQ</sequence>
<comment type="caution">
    <text evidence="3">The sequence shown here is derived from an EMBL/GenBank/DDBJ whole genome shotgun (WGS) entry which is preliminary data.</text>
</comment>
<name>A0A225M9P0_9BURK</name>